<evidence type="ECO:0000256" key="1">
    <source>
        <dbReference type="SAM" id="MobiDB-lite"/>
    </source>
</evidence>
<feature type="compositionally biased region" description="Polar residues" evidence="1">
    <location>
        <begin position="834"/>
        <end position="864"/>
    </location>
</feature>
<feature type="compositionally biased region" description="Polar residues" evidence="1">
    <location>
        <begin position="583"/>
        <end position="615"/>
    </location>
</feature>
<evidence type="ECO:0000313" key="3">
    <source>
        <dbReference type="Proteomes" id="UP000694941"/>
    </source>
</evidence>
<feature type="compositionally biased region" description="Basic and acidic residues" evidence="1">
    <location>
        <begin position="724"/>
        <end position="750"/>
    </location>
</feature>
<accession>A0ABM1SSZ9</accession>
<sequence length="1127" mass="130598">MINVVTLENALSAIYGRQYVLQDKNEVREVRQEDYDIVFWFLIVFIILLLLLLLIWLICYCCYYRGRARKKDAVNSPSKVGPSEHVVTIKENSDNDGQRTLRKQVSNEDDMRVWRFNKHPDYDREELIRTDTEHVETERERGTPREAYPQDSMNEDYRGRDNMEYRADRVERIYRETRGVSADGQVKIADLPRDGDSGQLVGNNYVVRRNMVNRRRRDTDRYEMYRTEELDDMRYLDQDGRGHEPRRREILYLRSPVHEHDIQTVRYMEHNDDGLHRSNSQPELYRERRDYVNTQDQNVIYRTRPHKVLYRDDSFRSDPRDHQLKFSRYHRTNSDVYLPNRDNDIYGQHVQYGRPQVAWTGNFILPEERYRRQGKPDRDSQAGERWAVEERWEERFDENGRNQRNYDIQNNIQEREEVEKFRYQMGQQGPSSRVLHETNLEQSAAENSSHEPVKYETHRNDASVDQTNIIREYRYFNDGKELSLQNNQHMASSGGVSEARQGNSYQTEIEGNRRYIAGLPNPFSGINYVYKDEDASRRGNQNSFENNTQNINREFIREMHIIKERPVASMDNFDHMSEYQKDINNPGQISQPNMGIGTNNPPNTSLQPRSGNQNIGDEDERQQMTQRNLQTEENNERETGNVRKDHQQKKVDFAEMSNVQHYHANEEYSSKFPQENTNDPINSSFDQTTSHLGDDVPGKPVYFSSNNTSNVYNNTVYNNNSGDINKEDLTKDTNNGIHDHTASEEEKHTTNDSSKPHNQSSNKQRENIQNNADNLNSLKEQVSDKRNSSDTLNNATSHKDNTSINNSSSGANVNLPESEFIETDGHSLVKTAKSKNTSIQESNDINTGNNLNGQKHQQDTNNYNSVHQNSEYNVEKHVSSDQNKQVASTEDNTVIRTVKESRTTVYETIIDPSFKNRHNKSIGGSEISKSIGENESRTFENSAQKVSSAATGSKDQSVFDPLHAKTTPNLIELQNKTKLDDIQETYNQVDNRNSNRMSEVNNTNSKEGGVNVLVKTMNNNMQSTNDSDDSKLQQRQTNQQSELTETRKIRRGSLDSSLELMDNQTNLGLSHGNETWSDDSDSGIGRGNASISMKKNNFLEKKSLFTIAYDGIQTRQLKSQDGRINTP</sequence>
<feature type="compositionally biased region" description="Low complexity" evidence="1">
    <location>
        <begin position="921"/>
        <end position="931"/>
    </location>
</feature>
<evidence type="ECO:0008006" key="5">
    <source>
        <dbReference type="Google" id="ProtNLM"/>
    </source>
</evidence>
<keyword evidence="3" id="KW-1185">Reference proteome</keyword>
<dbReference type="Proteomes" id="UP000694941">
    <property type="component" value="Unplaced"/>
</dbReference>
<feature type="compositionally biased region" description="Polar residues" evidence="1">
    <location>
        <begin position="789"/>
        <end position="812"/>
    </location>
</feature>
<feature type="compositionally biased region" description="Basic and acidic residues" evidence="1">
    <location>
        <begin position="634"/>
        <end position="649"/>
    </location>
</feature>
<feature type="region of interest" description="Disordered" evidence="1">
    <location>
        <begin position="921"/>
        <end position="961"/>
    </location>
</feature>
<feature type="compositionally biased region" description="Polar residues" evidence="1">
    <location>
        <begin position="939"/>
        <end position="956"/>
    </location>
</feature>
<feature type="region of interest" description="Disordered" evidence="1">
    <location>
        <begin position="583"/>
        <end position="649"/>
    </location>
</feature>
<reference evidence="4" key="1">
    <citation type="submission" date="2025-08" db="UniProtKB">
        <authorList>
            <consortium name="RefSeq"/>
        </authorList>
    </citation>
    <scope>IDENTIFICATION</scope>
    <source>
        <tissue evidence="4">Muscle</tissue>
    </source>
</reference>
<feature type="region of interest" description="Disordered" evidence="1">
    <location>
        <begin position="832"/>
        <end position="864"/>
    </location>
</feature>
<organism evidence="3 4">
    <name type="scientific">Limulus polyphemus</name>
    <name type="common">Atlantic horseshoe crab</name>
    <dbReference type="NCBI Taxonomy" id="6850"/>
    <lineage>
        <taxon>Eukaryota</taxon>
        <taxon>Metazoa</taxon>
        <taxon>Ecdysozoa</taxon>
        <taxon>Arthropoda</taxon>
        <taxon>Chelicerata</taxon>
        <taxon>Merostomata</taxon>
        <taxon>Xiphosura</taxon>
        <taxon>Limulidae</taxon>
        <taxon>Limulus</taxon>
    </lineage>
</organism>
<dbReference type="GeneID" id="111086787"/>
<feature type="region of interest" description="Disordered" evidence="1">
    <location>
        <begin position="780"/>
        <end position="814"/>
    </location>
</feature>
<dbReference type="RefSeq" id="XP_022246755.1">
    <property type="nucleotide sequence ID" value="XM_022391047.1"/>
</dbReference>
<feature type="region of interest" description="Disordered" evidence="1">
    <location>
        <begin position="1020"/>
        <end position="1054"/>
    </location>
</feature>
<name>A0ABM1SSZ9_LIMPO</name>
<evidence type="ECO:0000313" key="4">
    <source>
        <dbReference type="RefSeq" id="XP_022246755.1"/>
    </source>
</evidence>
<feature type="compositionally biased region" description="Polar residues" evidence="1">
    <location>
        <begin position="623"/>
        <end position="632"/>
    </location>
</feature>
<feature type="compositionally biased region" description="Polar residues" evidence="1">
    <location>
        <begin position="1033"/>
        <end position="1043"/>
    </location>
</feature>
<feature type="region of interest" description="Disordered" evidence="1">
    <location>
        <begin position="668"/>
        <end position="767"/>
    </location>
</feature>
<feature type="compositionally biased region" description="Basic and acidic residues" evidence="1">
    <location>
        <begin position="133"/>
        <end position="144"/>
    </location>
</feature>
<keyword evidence="2" id="KW-0472">Membrane</keyword>
<protein>
    <recommendedName>
        <fullName evidence="5">GATA zinc finger domain-containing protein 14-like</fullName>
    </recommendedName>
</protein>
<feature type="region of interest" description="Disordered" evidence="1">
    <location>
        <begin position="133"/>
        <end position="157"/>
    </location>
</feature>
<feature type="transmembrane region" description="Helical" evidence="2">
    <location>
        <begin position="37"/>
        <end position="63"/>
    </location>
</feature>
<feature type="compositionally biased region" description="Polar residues" evidence="1">
    <location>
        <begin position="671"/>
        <end position="691"/>
    </location>
</feature>
<evidence type="ECO:0000256" key="2">
    <source>
        <dbReference type="SAM" id="Phobius"/>
    </source>
</evidence>
<keyword evidence="2" id="KW-0812">Transmembrane</keyword>
<feature type="compositionally biased region" description="Polar residues" evidence="1">
    <location>
        <begin position="751"/>
        <end position="767"/>
    </location>
</feature>
<proteinExistence type="predicted"/>
<gene>
    <name evidence="4" type="primary">LOC111086787</name>
</gene>
<feature type="compositionally biased region" description="Low complexity" evidence="1">
    <location>
        <begin position="704"/>
        <end position="721"/>
    </location>
</feature>
<keyword evidence="2" id="KW-1133">Transmembrane helix</keyword>